<reference evidence="5 6" key="1">
    <citation type="journal article" date="2024" name="G3 (Bethesda)">
        <title>Genome assembly of Hibiscus sabdariffa L. provides insights into metabolisms of medicinal natural products.</title>
        <authorList>
            <person name="Kim T."/>
        </authorList>
    </citation>
    <scope>NUCLEOTIDE SEQUENCE [LARGE SCALE GENOMIC DNA]</scope>
    <source>
        <strain evidence="5">TK-2024</strain>
        <tissue evidence="5">Old leaves</tissue>
    </source>
</reference>
<dbReference type="InterPro" id="IPR029056">
    <property type="entry name" value="Ribokinase-like"/>
</dbReference>
<dbReference type="PANTHER" id="PTHR43320">
    <property type="entry name" value="SUGAR KINASE"/>
    <property type="match status" value="1"/>
</dbReference>
<evidence type="ECO:0000256" key="1">
    <source>
        <dbReference type="ARBA" id="ARBA00010688"/>
    </source>
</evidence>
<keyword evidence="6" id="KW-1185">Reference proteome</keyword>
<keyword evidence="2" id="KW-0808">Transferase</keyword>
<keyword evidence="3" id="KW-0418">Kinase</keyword>
<evidence type="ECO:0000259" key="4">
    <source>
        <dbReference type="Pfam" id="PF00294"/>
    </source>
</evidence>
<evidence type="ECO:0000256" key="2">
    <source>
        <dbReference type="ARBA" id="ARBA00022679"/>
    </source>
</evidence>
<dbReference type="PANTHER" id="PTHR43320:SF3">
    <property type="entry name" value="CARBOHYDRATE KINASE PFKB DOMAIN-CONTAINING PROTEIN"/>
    <property type="match status" value="1"/>
</dbReference>
<proteinExistence type="inferred from homology"/>
<dbReference type="Gene3D" id="3.30.1110.10">
    <property type="match status" value="1"/>
</dbReference>
<accession>A0ABR2FA23</accession>
<evidence type="ECO:0000313" key="6">
    <source>
        <dbReference type="Proteomes" id="UP001472677"/>
    </source>
</evidence>
<dbReference type="Pfam" id="PF00294">
    <property type="entry name" value="PfkB"/>
    <property type="match status" value="1"/>
</dbReference>
<gene>
    <name evidence="5" type="ORF">V6N12_062842</name>
</gene>
<feature type="domain" description="Carbohydrate kinase PfkB" evidence="4">
    <location>
        <begin position="21"/>
        <end position="131"/>
    </location>
</feature>
<dbReference type="InterPro" id="IPR011611">
    <property type="entry name" value="PfkB_dom"/>
</dbReference>
<dbReference type="Gene3D" id="3.40.1190.20">
    <property type="match status" value="1"/>
</dbReference>
<name>A0ABR2FA23_9ROSI</name>
<dbReference type="InterPro" id="IPR052700">
    <property type="entry name" value="Carb_kinase_PfkB-like"/>
</dbReference>
<evidence type="ECO:0000313" key="5">
    <source>
        <dbReference type="EMBL" id="KAK8575166.1"/>
    </source>
</evidence>
<dbReference type="EMBL" id="JBBPBM010000007">
    <property type="protein sequence ID" value="KAK8575166.1"/>
    <property type="molecule type" value="Genomic_DNA"/>
</dbReference>
<protein>
    <recommendedName>
        <fullName evidence="4">Carbohydrate kinase PfkB domain-containing protein</fullName>
    </recommendedName>
</protein>
<dbReference type="SUPFAM" id="SSF53613">
    <property type="entry name" value="Ribokinase-like"/>
    <property type="match status" value="1"/>
</dbReference>
<comment type="similarity">
    <text evidence="1">Belongs to the carbohydrate kinase PfkB family.</text>
</comment>
<comment type="caution">
    <text evidence="5">The sequence shown here is derived from an EMBL/GenBank/DDBJ whole genome shotgun (WGS) entry which is preliminary data.</text>
</comment>
<dbReference type="Proteomes" id="UP001472677">
    <property type="component" value="Unassembled WGS sequence"/>
</dbReference>
<organism evidence="5 6">
    <name type="scientific">Hibiscus sabdariffa</name>
    <name type="common">roselle</name>
    <dbReference type="NCBI Taxonomy" id="183260"/>
    <lineage>
        <taxon>Eukaryota</taxon>
        <taxon>Viridiplantae</taxon>
        <taxon>Streptophyta</taxon>
        <taxon>Embryophyta</taxon>
        <taxon>Tracheophyta</taxon>
        <taxon>Spermatophyta</taxon>
        <taxon>Magnoliopsida</taxon>
        <taxon>eudicotyledons</taxon>
        <taxon>Gunneridae</taxon>
        <taxon>Pentapetalae</taxon>
        <taxon>rosids</taxon>
        <taxon>malvids</taxon>
        <taxon>Malvales</taxon>
        <taxon>Malvaceae</taxon>
        <taxon>Malvoideae</taxon>
        <taxon>Hibiscus</taxon>
    </lineage>
</organism>
<evidence type="ECO:0000256" key="3">
    <source>
        <dbReference type="ARBA" id="ARBA00022777"/>
    </source>
</evidence>
<sequence>MKVVNHEGKGRILWAMNGCNYKVAIGGSLSNSLMTLARLSDISIGGHALSVAMAGSVGSDSLTGFYRAELHQKNVNFHSQFFKDGTTETKRVLTTLDARCTMLIYQGTSASNCDSSLVGMVSKINIIVVEGYLFELLYRIKPILRLCEEAGGTSALIAVTTSNVSYKEEFY</sequence>